<reference evidence="2" key="1">
    <citation type="submission" date="2022-11" db="UniProtKB">
        <authorList>
            <consortium name="WormBaseParasite"/>
        </authorList>
    </citation>
    <scope>IDENTIFICATION</scope>
</reference>
<dbReference type="Proteomes" id="UP000887580">
    <property type="component" value="Unplaced"/>
</dbReference>
<proteinExistence type="predicted"/>
<sequence>MEGGALKRVHKGIVAVTSNTQQFTSLLFSFLLREGKERRRGELVVVHFYYFLFVLNPTHIIVYINCSKKDHLSHLHPKLFKFGLSSFIFQKSILRRELLLL</sequence>
<accession>A0AC35FMI7</accession>
<dbReference type="WBParaSite" id="PS1159_v2.g18503.t1">
    <property type="protein sequence ID" value="PS1159_v2.g18503.t1"/>
    <property type="gene ID" value="PS1159_v2.g18503"/>
</dbReference>
<evidence type="ECO:0000313" key="2">
    <source>
        <dbReference type="WBParaSite" id="PS1159_v2.g18503.t1"/>
    </source>
</evidence>
<evidence type="ECO:0000313" key="1">
    <source>
        <dbReference type="Proteomes" id="UP000887580"/>
    </source>
</evidence>
<organism evidence="1 2">
    <name type="scientific">Panagrolaimus sp. PS1159</name>
    <dbReference type="NCBI Taxonomy" id="55785"/>
    <lineage>
        <taxon>Eukaryota</taxon>
        <taxon>Metazoa</taxon>
        <taxon>Ecdysozoa</taxon>
        <taxon>Nematoda</taxon>
        <taxon>Chromadorea</taxon>
        <taxon>Rhabditida</taxon>
        <taxon>Tylenchina</taxon>
        <taxon>Panagrolaimomorpha</taxon>
        <taxon>Panagrolaimoidea</taxon>
        <taxon>Panagrolaimidae</taxon>
        <taxon>Panagrolaimus</taxon>
    </lineage>
</organism>
<name>A0AC35FMI7_9BILA</name>
<protein>
    <submittedName>
        <fullName evidence="2">Uncharacterized protein</fullName>
    </submittedName>
</protein>